<evidence type="ECO:0000256" key="5">
    <source>
        <dbReference type="ARBA" id="ARBA00023136"/>
    </source>
</evidence>
<dbReference type="GO" id="GO:0009246">
    <property type="term" value="P:enterobacterial common antigen biosynthetic process"/>
    <property type="evidence" value="ECO:0007669"/>
    <property type="project" value="InterPro"/>
</dbReference>
<accession>A0AAU7MZY3</accession>
<keyword evidence="4 6" id="KW-0808">Transferase</keyword>
<name>A0AAU7MZY3_9FLAO</name>
<evidence type="ECO:0000256" key="3">
    <source>
        <dbReference type="ARBA" id="ARBA00022676"/>
    </source>
</evidence>
<dbReference type="RefSeq" id="WP_349352310.1">
    <property type="nucleotide sequence ID" value="NZ_CP157804.1"/>
</dbReference>
<dbReference type="EMBL" id="CP157804">
    <property type="protein sequence ID" value="XBQ23875.1"/>
    <property type="molecule type" value="Genomic_DNA"/>
</dbReference>
<gene>
    <name evidence="6" type="ORF">ABNE31_02905</name>
</gene>
<proteinExistence type="predicted"/>
<dbReference type="GO" id="GO:0102031">
    <property type="term" value="F:4-acetamido-4,6-dideoxy-D-galactose transferase activity"/>
    <property type="evidence" value="ECO:0007669"/>
    <property type="project" value="UniProtKB-EC"/>
</dbReference>
<dbReference type="AlphaFoldDB" id="A0AAU7MZY3"/>
<dbReference type="KEGG" id="fld:ABNE31_02905"/>
<dbReference type="EC" id="2.4.1.325" evidence="6"/>
<evidence type="ECO:0000256" key="1">
    <source>
        <dbReference type="ARBA" id="ARBA00022475"/>
    </source>
</evidence>
<evidence type="ECO:0000313" key="6">
    <source>
        <dbReference type="EMBL" id="XBQ23875.1"/>
    </source>
</evidence>
<sequence>MILHILDEEKFLKKAIQIFEDILPNDNVYLIGVDDKRSEVYHERINFDCSFYALKGSRRYKDLFKEHASKANIIFFHNLYKDYKLNLFPLIPNRTKNIWYLWGAEIYGLNPKINNLLPLTRETYKKSLPVLKLVRKEILSKIKKRYQWKLFKKTVRQKIDYILTNISEDIDLLDTYVENKAKRGWFTYFSFNEQNLADELVLERQNILIGNSSSATNNHIEAFKMIVKKDISKRKVFVPLSYGDMFYKKVVLSKGKSVLKQKMFPITEFLSFEEYNSILKSCSVLIMNHKRQQAFNTIMMALAAGCKVFLREENTIYSCLKREGFLIFSIQKDFDCEDALNPLTEKEMLKNITLSQQLYNYQRVKNRIKQEVLSILSERD</sequence>
<evidence type="ECO:0000256" key="4">
    <source>
        <dbReference type="ARBA" id="ARBA00022679"/>
    </source>
</evidence>
<protein>
    <submittedName>
        <fullName evidence="6">TDP-N-acetylfucosamine:lipid II N-acetylfucosaminyltransferase</fullName>
        <ecNumber evidence="6">2.4.1.325</ecNumber>
    </submittedName>
</protein>
<evidence type="ECO:0000256" key="2">
    <source>
        <dbReference type="ARBA" id="ARBA00022519"/>
    </source>
</evidence>
<keyword evidence="5" id="KW-0472">Membrane</keyword>
<organism evidence="6">
    <name type="scientific">Flagellimonas sp. MMG031</name>
    <dbReference type="NCBI Taxonomy" id="3158549"/>
    <lineage>
        <taxon>Bacteria</taxon>
        <taxon>Pseudomonadati</taxon>
        <taxon>Bacteroidota</taxon>
        <taxon>Flavobacteriia</taxon>
        <taxon>Flavobacteriales</taxon>
        <taxon>Flavobacteriaceae</taxon>
        <taxon>Flagellimonas</taxon>
    </lineage>
</organism>
<dbReference type="GO" id="GO:0008417">
    <property type="term" value="F:fucosyltransferase activity"/>
    <property type="evidence" value="ECO:0007669"/>
    <property type="project" value="InterPro"/>
</dbReference>
<keyword evidence="1" id="KW-1003">Cell membrane</keyword>
<reference evidence="6" key="1">
    <citation type="submission" date="2024-05" db="EMBL/GenBank/DDBJ databases">
        <title>Draft Genome Sequences of Flagellimonas sp. MMG031 and Marinobacter sp. MMG032 Isolated from the dinoflagellate Symbiodinium pilosum.</title>
        <authorList>
            <person name="Shikuma N.J."/>
            <person name="Farrell M.V."/>
        </authorList>
    </citation>
    <scope>NUCLEOTIDE SEQUENCE</scope>
    <source>
        <strain evidence="6">MMG031</strain>
    </source>
</reference>
<keyword evidence="2" id="KW-0997">Cell inner membrane</keyword>
<dbReference type="InterPro" id="IPR009993">
    <property type="entry name" value="WecF"/>
</dbReference>
<keyword evidence="3 6" id="KW-0328">Glycosyltransferase</keyword>
<dbReference type="Pfam" id="PF07429">
    <property type="entry name" value="Glyco_transf_56"/>
    <property type="match status" value="1"/>
</dbReference>